<evidence type="ECO:0000313" key="3">
    <source>
        <dbReference type="Proteomes" id="UP000606193"/>
    </source>
</evidence>
<dbReference type="Gene3D" id="3.30.420.40">
    <property type="match status" value="2"/>
</dbReference>
<evidence type="ECO:0000313" key="2">
    <source>
        <dbReference type="EMBL" id="MBC8562084.1"/>
    </source>
</evidence>
<evidence type="ECO:0000256" key="1">
    <source>
        <dbReference type="SAM" id="Phobius"/>
    </source>
</evidence>
<dbReference type="RefSeq" id="WP_249297616.1">
    <property type="nucleotide sequence ID" value="NZ_JACRSX010000004.1"/>
</dbReference>
<feature type="transmembrane region" description="Helical" evidence="1">
    <location>
        <begin position="392"/>
        <end position="410"/>
    </location>
</feature>
<accession>A0ABR7N0C2</accession>
<dbReference type="PANTHER" id="PTHR32432:SF3">
    <property type="entry name" value="ETHANOLAMINE UTILIZATION PROTEIN EUTJ"/>
    <property type="match status" value="1"/>
</dbReference>
<dbReference type="Gene3D" id="3.30.1490.300">
    <property type="match status" value="1"/>
</dbReference>
<dbReference type="InterPro" id="IPR005883">
    <property type="entry name" value="PilM"/>
</dbReference>
<dbReference type="SUPFAM" id="SSF53067">
    <property type="entry name" value="Actin-like ATPase domain"/>
    <property type="match status" value="1"/>
</dbReference>
<keyword evidence="3" id="KW-1185">Reference proteome</keyword>
<comment type="caution">
    <text evidence="2">The sequence shown here is derived from an EMBL/GenBank/DDBJ whole genome shotgun (WGS) entry which is preliminary data.</text>
</comment>
<keyword evidence="1" id="KW-1133">Transmembrane helix</keyword>
<protein>
    <submittedName>
        <fullName evidence="2">Pilus assembly protein PilM</fullName>
    </submittedName>
</protein>
<dbReference type="InterPro" id="IPR050696">
    <property type="entry name" value="FtsA/MreB"/>
</dbReference>
<reference evidence="2 3" key="1">
    <citation type="submission" date="2020-08" db="EMBL/GenBank/DDBJ databases">
        <title>Genome public.</title>
        <authorList>
            <person name="Liu C."/>
            <person name="Sun Q."/>
        </authorList>
    </citation>
    <scope>NUCLEOTIDE SEQUENCE [LARGE SCALE GENOMIC DNA]</scope>
    <source>
        <strain evidence="2 3">NSJ-37</strain>
    </source>
</reference>
<keyword evidence="1" id="KW-0472">Membrane</keyword>
<dbReference type="CDD" id="cd24049">
    <property type="entry name" value="ASKHA_NBD_PilM"/>
    <property type="match status" value="1"/>
</dbReference>
<sequence length="580" mass="64115">MAKHVLSIEIGTQVTKIVEIDYKKKNPHVYRAVSFATPEGVIEDGVIRDKDVLAVAFRNELAEAGMKEKSVVFSIASSKIATREVTLPNVKENKIGALVQATAQEYFPIDLNDYTLAYSLLETIKEGKEKSYKVLLLAAPDDLVDNYYNFAKEMDFNIEALDYFGNGSMQVLKKEIVLDYCACIQISGNTTMINFMNEGQQLMQRTIPQGIFNVAEAMVLSDECMIEDMDTACEALCRDKLVCRSLDYRGLDDDESIVSARMTEEQWKQQEASKSSRKVVTDAIGEILLSVLRVIDFFKSKHQGVELTSIYITGMGCKVAGIEELFENELNIPTQRMEHLVNVSFPRHFSEGLYNQTEYIAVVGAAIAPVGFKSKNAASSGSGADALRNAQLVFGLAVICAIAMSAFAFLQYNTEKQKNDDLNARKQSLSYINSVFEENEGIKNVYSQVNSLYNATETQNENLNSLIKQLEANLPRTMTVSFLQSNDDGINMTITSETDISIARMLMNLESMEMVDKDGQKIPVLTNISIPSVTAADGDDGSTVYNFSVSAQYYQVVQAMVQEAANAIDQSAQASASPAN</sequence>
<dbReference type="EMBL" id="JACRSX010000004">
    <property type="protein sequence ID" value="MBC8562084.1"/>
    <property type="molecule type" value="Genomic_DNA"/>
</dbReference>
<dbReference type="Pfam" id="PF11104">
    <property type="entry name" value="PilM_2"/>
    <property type="match status" value="1"/>
</dbReference>
<dbReference type="Proteomes" id="UP000606193">
    <property type="component" value="Unassembled WGS sequence"/>
</dbReference>
<name>A0ABR7N0C2_9FIRM</name>
<dbReference type="InterPro" id="IPR043129">
    <property type="entry name" value="ATPase_NBD"/>
</dbReference>
<organism evidence="2 3">
    <name type="scientific">Jutongia huaianensis</name>
    <dbReference type="NCBI Taxonomy" id="2763668"/>
    <lineage>
        <taxon>Bacteria</taxon>
        <taxon>Bacillati</taxon>
        <taxon>Bacillota</taxon>
        <taxon>Clostridia</taxon>
        <taxon>Lachnospirales</taxon>
        <taxon>Lachnospiraceae</taxon>
        <taxon>Jutongia</taxon>
    </lineage>
</organism>
<proteinExistence type="predicted"/>
<gene>
    <name evidence="2" type="primary">pilM</name>
    <name evidence="2" type="ORF">H8704_05455</name>
</gene>
<keyword evidence="1" id="KW-0812">Transmembrane</keyword>
<dbReference type="PANTHER" id="PTHR32432">
    <property type="entry name" value="CELL DIVISION PROTEIN FTSA-RELATED"/>
    <property type="match status" value="1"/>
</dbReference>